<organism evidence="3 4">
    <name type="scientific">Hypholoma sublateritium (strain FD-334 SS-4)</name>
    <dbReference type="NCBI Taxonomy" id="945553"/>
    <lineage>
        <taxon>Eukaryota</taxon>
        <taxon>Fungi</taxon>
        <taxon>Dikarya</taxon>
        <taxon>Basidiomycota</taxon>
        <taxon>Agaricomycotina</taxon>
        <taxon>Agaricomycetes</taxon>
        <taxon>Agaricomycetidae</taxon>
        <taxon>Agaricales</taxon>
        <taxon>Agaricineae</taxon>
        <taxon>Strophariaceae</taxon>
        <taxon>Hypholoma</taxon>
    </lineage>
</organism>
<name>A0A0D2N0V3_HYPSF</name>
<sequence length="235" mass="25529">MLTSIIPHARRNSTTLSGRRHAIPLPALFGSALMTLRRTMYAIVEMTQRLCGTGSKSYTSNASPDRALMLVGRVTRSMAAIKALRPSHFGLQQLDEELQCMALIRALPSEYNGFVTSLFLLDKLSLTSLRSAFQNQENNTQLRDGPSSGAAVAMKASTPAASTELLCNWCQRKGHLEENCYTKKFSQTRDRKNAAANKGSKGKTKGTSSELKSEKGASAETQPNEETASLALLAT</sequence>
<dbReference type="EMBL" id="KN817884">
    <property type="protein sequence ID" value="KJA12824.1"/>
    <property type="molecule type" value="Genomic_DNA"/>
</dbReference>
<evidence type="ECO:0000313" key="4">
    <source>
        <dbReference type="Proteomes" id="UP000054270"/>
    </source>
</evidence>
<proteinExistence type="predicted"/>
<protein>
    <recommendedName>
        <fullName evidence="5">CCHC-type domain-containing protein</fullName>
    </recommendedName>
</protein>
<dbReference type="AlphaFoldDB" id="A0A0D2N0V3"/>
<reference evidence="3" key="1">
    <citation type="submission" date="2014-04" db="EMBL/GenBank/DDBJ databases">
        <title>Evolutionary Origins and Diversification of the Mycorrhizal Mutualists.</title>
        <authorList>
            <consortium name="DOE Joint Genome Institute"/>
            <person name="Kohler A."/>
            <person name="Kuo A."/>
            <person name="Nagy L.G."/>
            <person name="Floudas D."/>
            <person name="Copeland A."/>
            <person name="Barry K.W."/>
            <person name="Cichocki N."/>
            <person name="Veneault-Fourrey C."/>
            <person name="LaButti K."/>
            <person name="Lindquist E.A."/>
            <person name="Lipzen A."/>
            <person name="Lundell T."/>
            <person name="Morin E."/>
            <person name="Murat C."/>
            <person name="Riley R."/>
            <person name="Ohm R."/>
            <person name="Sun H."/>
            <person name="Tunlid A."/>
            <person name="Henrissat B."/>
            <person name="Grigoriev I.V."/>
            <person name="Hibbett D.S."/>
            <person name="Martin F."/>
            <person name="Consortium M.G."/>
        </authorList>
    </citation>
    <scope>NUCLEOTIDE SEQUENCE [LARGE SCALE GENOMIC DNA]</scope>
    <source>
        <strain evidence="3">FD-334 SS-4</strain>
    </source>
</reference>
<dbReference type="EMBL" id="KN817885">
    <property type="protein sequence ID" value="KJA12817.1"/>
    <property type="molecule type" value="Genomic_DNA"/>
</dbReference>
<feature type="region of interest" description="Disordered" evidence="1">
    <location>
        <begin position="187"/>
        <end position="235"/>
    </location>
</feature>
<keyword evidence="4" id="KW-1185">Reference proteome</keyword>
<dbReference type="OrthoDB" id="3223501at2759"/>
<dbReference type="Proteomes" id="UP000054270">
    <property type="component" value="Unassembled WGS sequence"/>
</dbReference>
<evidence type="ECO:0000256" key="1">
    <source>
        <dbReference type="SAM" id="MobiDB-lite"/>
    </source>
</evidence>
<evidence type="ECO:0008006" key="5">
    <source>
        <dbReference type="Google" id="ProtNLM"/>
    </source>
</evidence>
<reference evidence="4" key="2">
    <citation type="submission" date="2014-04" db="EMBL/GenBank/DDBJ databases">
        <title>Evolutionary Origins and Diversification of the Mycorrhizal Mutualists.</title>
        <authorList>
            <consortium name="DOE Joint Genome Institute"/>
            <consortium name="Mycorrhizal Genomics Consortium"/>
            <person name="Kohler A."/>
            <person name="Kuo A."/>
            <person name="Nagy L.G."/>
            <person name="Floudas D."/>
            <person name="Copeland A."/>
            <person name="Barry K.W."/>
            <person name="Cichocki N."/>
            <person name="Veneault-Fourrey C."/>
            <person name="LaButti K."/>
            <person name="Lindquist E.A."/>
            <person name="Lipzen A."/>
            <person name="Lundell T."/>
            <person name="Morin E."/>
            <person name="Murat C."/>
            <person name="Riley R."/>
            <person name="Ohm R."/>
            <person name="Sun H."/>
            <person name="Tunlid A."/>
            <person name="Henrissat B."/>
            <person name="Grigoriev I.V."/>
            <person name="Hibbett D.S."/>
            <person name="Martin F."/>
        </authorList>
    </citation>
    <scope>NUCLEOTIDE SEQUENCE [LARGE SCALE GENOMIC DNA]</scope>
    <source>
        <strain evidence="4">FD-334 SS-4</strain>
    </source>
</reference>
<evidence type="ECO:0000313" key="2">
    <source>
        <dbReference type="EMBL" id="KJA12817.1"/>
    </source>
</evidence>
<gene>
    <name evidence="3" type="ORF">HYPSUDRAFT_50090</name>
    <name evidence="2" type="ORF">HYPSUDRAFT_50094</name>
</gene>
<evidence type="ECO:0000313" key="3">
    <source>
        <dbReference type="EMBL" id="KJA12824.1"/>
    </source>
</evidence>
<accession>A0A0D2N0V3</accession>
<dbReference type="STRING" id="945553.A0A0D2N0V3"/>